<dbReference type="KEGG" id="slan:GV829_00650"/>
<dbReference type="RefSeq" id="WP_169943356.1">
    <property type="nucleotide sequence ID" value="NZ_CP053015.1"/>
</dbReference>
<gene>
    <name evidence="1" type="ORF">GV829_00650</name>
</gene>
<protein>
    <submittedName>
        <fullName evidence="1">Uncharacterized protein</fullName>
    </submittedName>
</protein>
<evidence type="ECO:0000313" key="2">
    <source>
        <dbReference type="Proteomes" id="UP000503018"/>
    </source>
</evidence>
<proteinExistence type="predicted"/>
<name>A0A6M4AQ05_9SPHN</name>
<dbReference type="AlphaFoldDB" id="A0A6M4AQ05"/>
<sequence length="84" mass="9414">MNAVIIGPLATAMTVAFRHQVSNRRARCGQMPGQRCFFAKCTTIPDRPFAFCKGIEWQNANAQRCNSQMGHDRSGLKGRFRILA</sequence>
<dbReference type="EMBL" id="CP053015">
    <property type="protein sequence ID" value="QJQ31143.1"/>
    <property type="molecule type" value="Genomic_DNA"/>
</dbReference>
<reference evidence="1 2" key="1">
    <citation type="submission" date="2020-01" db="EMBL/GenBank/DDBJ databases">
        <title>Sphingomonas sp. strain CSW-10.</title>
        <authorList>
            <person name="Chen W.-M."/>
        </authorList>
    </citation>
    <scope>NUCLEOTIDE SEQUENCE [LARGE SCALE GENOMIC DNA]</scope>
    <source>
        <strain evidence="1 2">CSW-10</strain>
    </source>
</reference>
<keyword evidence="2" id="KW-1185">Reference proteome</keyword>
<accession>A0A6M4AQ05</accession>
<organism evidence="1 2">
    <name type="scientific">Sphingomonas lacunae</name>
    <dbReference type="NCBI Taxonomy" id="2698828"/>
    <lineage>
        <taxon>Bacteria</taxon>
        <taxon>Pseudomonadati</taxon>
        <taxon>Pseudomonadota</taxon>
        <taxon>Alphaproteobacteria</taxon>
        <taxon>Sphingomonadales</taxon>
        <taxon>Sphingomonadaceae</taxon>
        <taxon>Sphingomonas</taxon>
    </lineage>
</organism>
<dbReference type="Proteomes" id="UP000503018">
    <property type="component" value="Chromosome"/>
</dbReference>
<evidence type="ECO:0000313" key="1">
    <source>
        <dbReference type="EMBL" id="QJQ31143.1"/>
    </source>
</evidence>